<organism evidence="1 2">
    <name type="scientific">Siminovitchia terrae</name>
    <name type="common">Bacillus terrae</name>
    <dbReference type="NCBI Taxonomy" id="1914933"/>
    <lineage>
        <taxon>Bacteria</taxon>
        <taxon>Bacillati</taxon>
        <taxon>Bacillota</taxon>
        <taxon>Bacilli</taxon>
        <taxon>Bacillales</taxon>
        <taxon>Bacillaceae</taxon>
        <taxon>Siminovitchia</taxon>
    </lineage>
</organism>
<sequence>MIINLVKHLDKSEDLDKINEFMFYDEGKLIGYIGICQFDLRRGLALNESSITLKQSYKLY</sequence>
<protein>
    <submittedName>
        <fullName evidence="1">Uncharacterized protein</fullName>
    </submittedName>
</protein>
<name>A0ABQ4KWR6_SIMTE</name>
<evidence type="ECO:0000313" key="1">
    <source>
        <dbReference type="EMBL" id="GIN96041.1"/>
    </source>
</evidence>
<proteinExistence type="predicted"/>
<gene>
    <name evidence="1" type="ORF">J6TS1_19110</name>
</gene>
<comment type="caution">
    <text evidence="1">The sequence shown here is derived from an EMBL/GenBank/DDBJ whole genome shotgun (WGS) entry which is preliminary data.</text>
</comment>
<dbReference type="Proteomes" id="UP000680670">
    <property type="component" value="Unassembled WGS sequence"/>
</dbReference>
<reference evidence="1 2" key="1">
    <citation type="submission" date="2021-03" db="EMBL/GenBank/DDBJ databases">
        <title>Antimicrobial resistance genes in bacteria isolated from Japanese honey, and their potential for conferring macrolide and lincosamide resistance in the American foulbrood pathogen Paenibacillus larvae.</title>
        <authorList>
            <person name="Okamoto M."/>
            <person name="Kumagai M."/>
            <person name="Kanamori H."/>
            <person name="Takamatsu D."/>
        </authorList>
    </citation>
    <scope>NUCLEOTIDE SEQUENCE [LARGE SCALE GENOMIC DNA]</scope>
    <source>
        <strain evidence="1 2">J6TS1</strain>
    </source>
</reference>
<dbReference type="EMBL" id="BORJ01000004">
    <property type="protein sequence ID" value="GIN96041.1"/>
    <property type="molecule type" value="Genomic_DNA"/>
</dbReference>
<accession>A0ABQ4KWR6</accession>
<keyword evidence="2" id="KW-1185">Reference proteome</keyword>
<evidence type="ECO:0000313" key="2">
    <source>
        <dbReference type="Proteomes" id="UP000680670"/>
    </source>
</evidence>